<dbReference type="RefSeq" id="WP_044580510.1">
    <property type="nucleotide sequence ID" value="NZ_BAABDR010000100.1"/>
</dbReference>
<dbReference type="EMBL" id="JAGGLR010000012">
    <property type="protein sequence ID" value="MBP2063520.1"/>
    <property type="molecule type" value="Genomic_DNA"/>
</dbReference>
<dbReference type="SMART" id="SM00822">
    <property type="entry name" value="PKS_KR"/>
    <property type="match status" value="1"/>
</dbReference>
<dbReference type="SUPFAM" id="SSF51735">
    <property type="entry name" value="NAD(P)-binding Rossmann-fold domains"/>
    <property type="match status" value="1"/>
</dbReference>
<dbReference type="PRINTS" id="PR00081">
    <property type="entry name" value="GDHRDH"/>
</dbReference>
<evidence type="ECO:0000313" key="5">
    <source>
        <dbReference type="EMBL" id="MBP2063520.1"/>
    </source>
</evidence>
<evidence type="ECO:0000259" key="3">
    <source>
        <dbReference type="SMART" id="SM00822"/>
    </source>
</evidence>
<evidence type="ECO:0000313" key="6">
    <source>
        <dbReference type="Proteomes" id="UP000756710"/>
    </source>
</evidence>
<dbReference type="AlphaFoldDB" id="A0A061A4Z8"/>
<protein>
    <submittedName>
        <fullName evidence="5">NAD(P)-dependent dehydrogenase (Short-subunit alcohol dehydrogenase family)</fullName>
    </submittedName>
    <submittedName>
        <fullName evidence="4">Short-chain dehydrogenase/reductase SDR</fullName>
    </submittedName>
</protein>
<dbReference type="GO" id="GO:0016616">
    <property type="term" value="F:oxidoreductase activity, acting on the CH-OH group of donors, NAD or NADP as acceptor"/>
    <property type="evidence" value="ECO:0007669"/>
    <property type="project" value="TreeGrafter"/>
</dbReference>
<evidence type="ECO:0000256" key="1">
    <source>
        <dbReference type="ARBA" id="ARBA00006484"/>
    </source>
</evidence>
<evidence type="ECO:0000256" key="2">
    <source>
        <dbReference type="ARBA" id="ARBA00023002"/>
    </source>
</evidence>
<dbReference type="Gene3D" id="3.40.50.720">
    <property type="entry name" value="NAD(P)-binding Rossmann-like Domain"/>
    <property type="match status" value="1"/>
</dbReference>
<reference evidence="5 6" key="2">
    <citation type="submission" date="2021-03" db="EMBL/GenBank/DDBJ databases">
        <title>Genomic Encyclopedia of Type Strains, Phase IV (KMG-IV): sequencing the most valuable type-strain genomes for metagenomic binning, comparative biology and taxonomic classification.</title>
        <authorList>
            <person name="Goeker M."/>
        </authorList>
    </citation>
    <scope>NUCLEOTIDE SEQUENCE [LARGE SCALE GENOMIC DNA]</scope>
    <source>
        <strain evidence="5 6">DSM 41954</strain>
    </source>
</reference>
<reference evidence="4" key="1">
    <citation type="submission" date="2014-05" db="EMBL/GenBank/DDBJ databases">
        <authorList>
            <person name="Horn Fabian"/>
        </authorList>
    </citation>
    <scope>NUCLEOTIDE SEQUENCE</scope>
</reference>
<gene>
    <name evidence="5" type="ORF">J2Z30_004541</name>
    <name evidence="4" type="ORF">SIRAN9870</name>
</gene>
<name>A0A061A4Z8_9ACTN</name>
<accession>A0A061A4Z8</accession>
<comment type="similarity">
    <text evidence="1">Belongs to the short-chain dehydrogenases/reductases (SDR) family.</text>
</comment>
<keyword evidence="2" id="KW-0560">Oxidoreductase</keyword>
<dbReference type="PANTHER" id="PTHR42760">
    <property type="entry name" value="SHORT-CHAIN DEHYDROGENASES/REDUCTASES FAMILY MEMBER"/>
    <property type="match status" value="1"/>
</dbReference>
<dbReference type="InterPro" id="IPR002347">
    <property type="entry name" value="SDR_fam"/>
</dbReference>
<dbReference type="Proteomes" id="UP000756710">
    <property type="component" value="Unassembled WGS sequence"/>
</dbReference>
<dbReference type="HOGENOM" id="CLU_010194_1_1_11"/>
<evidence type="ECO:0000313" key="4">
    <source>
        <dbReference type="EMBL" id="CDR17903.1"/>
    </source>
</evidence>
<dbReference type="InterPro" id="IPR057326">
    <property type="entry name" value="KR_dom"/>
</dbReference>
<dbReference type="InterPro" id="IPR036291">
    <property type="entry name" value="NAD(P)-bd_dom_sf"/>
</dbReference>
<dbReference type="EMBL" id="LK022848">
    <property type="protein sequence ID" value="CDR17903.1"/>
    <property type="molecule type" value="Genomic_DNA"/>
</dbReference>
<feature type="domain" description="Ketoreductase" evidence="3">
    <location>
        <begin position="7"/>
        <end position="177"/>
    </location>
</feature>
<sequence>MSWYQGARIAVTGAAGGIGRATCTRLADLGAEVYALDLTESPVGRPVLCDVTDERSVATAMDTVVTAGGRIDGLVTAAGVVEDDVPAERMSVAEFDRVLGVNLKGTFLSCTAAARQMLDAGGGRIVTVSSMSGTHIVNYPQKQSVYNASKAAVSALTRSLAVEWGPRGVRINAIAPGYVATPLNDLKQHMHAAWKEGTVAGRFADPGEIAAAIAWLLGDDAAYCMGTELLMDGGFALR</sequence>
<dbReference type="PRINTS" id="PR00080">
    <property type="entry name" value="SDRFAMILY"/>
</dbReference>
<dbReference type="FunFam" id="3.40.50.720:FF:000084">
    <property type="entry name" value="Short-chain dehydrogenase reductase"/>
    <property type="match status" value="1"/>
</dbReference>
<dbReference type="PANTHER" id="PTHR42760:SF115">
    <property type="entry name" value="3-OXOACYL-[ACYL-CARRIER-PROTEIN] REDUCTASE FABG"/>
    <property type="match status" value="1"/>
</dbReference>
<dbReference type="Pfam" id="PF13561">
    <property type="entry name" value="adh_short_C2"/>
    <property type="match status" value="1"/>
</dbReference>
<keyword evidence="6" id="KW-1185">Reference proteome</keyword>
<organism evidence="4">
    <name type="scientific">Streptomyces iranensis</name>
    <dbReference type="NCBI Taxonomy" id="576784"/>
    <lineage>
        <taxon>Bacteria</taxon>
        <taxon>Bacillati</taxon>
        <taxon>Actinomycetota</taxon>
        <taxon>Actinomycetes</taxon>
        <taxon>Kitasatosporales</taxon>
        <taxon>Streptomycetaceae</taxon>
        <taxon>Streptomyces</taxon>
        <taxon>Streptomyces violaceusniger group</taxon>
    </lineage>
</organism>
<proteinExistence type="inferred from homology"/>